<comment type="caution">
    <text evidence="1">The sequence shown here is derived from an EMBL/GenBank/DDBJ whole genome shotgun (WGS) entry which is preliminary data.</text>
</comment>
<sequence length="63" mass="7094">MAGDSDRFSIQLSSLPNGDYTIKSPKELVDEKHPLLFKPYESVEYFKYVQKAGTGVFKAYCGV</sequence>
<proteinExistence type="predicted"/>
<reference evidence="1 2" key="2">
    <citation type="journal article" date="2017" name="Genome Biol.">
        <title>New reference genome sequences of hot pepper reveal the massive evolution of plant disease-resistance genes by retroduplication.</title>
        <authorList>
            <person name="Kim S."/>
            <person name="Park J."/>
            <person name="Yeom S.I."/>
            <person name="Kim Y.M."/>
            <person name="Seo E."/>
            <person name="Kim K.T."/>
            <person name="Kim M.S."/>
            <person name="Lee J.M."/>
            <person name="Cheong K."/>
            <person name="Shin H.S."/>
            <person name="Kim S.B."/>
            <person name="Han K."/>
            <person name="Lee J."/>
            <person name="Park M."/>
            <person name="Lee H.A."/>
            <person name="Lee H.Y."/>
            <person name="Lee Y."/>
            <person name="Oh S."/>
            <person name="Lee J.H."/>
            <person name="Choi E."/>
            <person name="Choi E."/>
            <person name="Lee S.E."/>
            <person name="Jeon J."/>
            <person name="Kim H."/>
            <person name="Choi G."/>
            <person name="Song H."/>
            <person name="Lee J."/>
            <person name="Lee S.C."/>
            <person name="Kwon J.K."/>
            <person name="Lee H.Y."/>
            <person name="Koo N."/>
            <person name="Hong Y."/>
            <person name="Kim R.W."/>
            <person name="Kang W.H."/>
            <person name="Huh J.H."/>
            <person name="Kang B.C."/>
            <person name="Yang T.J."/>
            <person name="Lee Y.H."/>
            <person name="Bennetzen J.L."/>
            <person name="Choi D."/>
        </authorList>
    </citation>
    <scope>NUCLEOTIDE SEQUENCE [LARGE SCALE GENOMIC DNA]</scope>
    <source>
        <strain evidence="2">cv. CM334</strain>
    </source>
</reference>
<accession>A0A2G2YVB6</accession>
<keyword evidence="2" id="KW-1185">Reference proteome</keyword>
<name>A0A2G2YVB6_CAPAN</name>
<reference evidence="1 2" key="1">
    <citation type="journal article" date="2014" name="Nat. Genet.">
        <title>Genome sequence of the hot pepper provides insights into the evolution of pungency in Capsicum species.</title>
        <authorList>
            <person name="Kim S."/>
            <person name="Park M."/>
            <person name="Yeom S.I."/>
            <person name="Kim Y.M."/>
            <person name="Lee J.M."/>
            <person name="Lee H.A."/>
            <person name="Seo E."/>
            <person name="Choi J."/>
            <person name="Cheong K."/>
            <person name="Kim K.T."/>
            <person name="Jung K."/>
            <person name="Lee G.W."/>
            <person name="Oh S.K."/>
            <person name="Bae C."/>
            <person name="Kim S.B."/>
            <person name="Lee H.Y."/>
            <person name="Kim S.Y."/>
            <person name="Kim M.S."/>
            <person name="Kang B.C."/>
            <person name="Jo Y.D."/>
            <person name="Yang H.B."/>
            <person name="Jeong H.J."/>
            <person name="Kang W.H."/>
            <person name="Kwon J.K."/>
            <person name="Shin C."/>
            <person name="Lim J.Y."/>
            <person name="Park J.H."/>
            <person name="Huh J.H."/>
            <person name="Kim J.S."/>
            <person name="Kim B.D."/>
            <person name="Cohen O."/>
            <person name="Paran I."/>
            <person name="Suh M.C."/>
            <person name="Lee S.B."/>
            <person name="Kim Y.K."/>
            <person name="Shin Y."/>
            <person name="Noh S.J."/>
            <person name="Park J."/>
            <person name="Seo Y.S."/>
            <person name="Kwon S.Y."/>
            <person name="Kim H.A."/>
            <person name="Park J.M."/>
            <person name="Kim H.J."/>
            <person name="Choi S.B."/>
            <person name="Bosland P.W."/>
            <person name="Reeves G."/>
            <person name="Jo S.H."/>
            <person name="Lee B.W."/>
            <person name="Cho H.T."/>
            <person name="Choi H.S."/>
            <person name="Lee M.S."/>
            <person name="Yu Y."/>
            <person name="Do Choi Y."/>
            <person name="Park B.S."/>
            <person name="van Deynze A."/>
            <person name="Ashrafi H."/>
            <person name="Hill T."/>
            <person name="Kim W.T."/>
            <person name="Pai H.S."/>
            <person name="Ahn H.K."/>
            <person name="Yeam I."/>
            <person name="Giovannoni J.J."/>
            <person name="Rose J.K."/>
            <person name="Sorensen I."/>
            <person name="Lee S.J."/>
            <person name="Kim R.W."/>
            <person name="Choi I.Y."/>
            <person name="Choi B.S."/>
            <person name="Lim J.S."/>
            <person name="Lee Y.H."/>
            <person name="Choi D."/>
        </authorList>
    </citation>
    <scope>NUCLEOTIDE SEQUENCE [LARGE SCALE GENOMIC DNA]</scope>
    <source>
        <strain evidence="2">cv. CM334</strain>
    </source>
</reference>
<evidence type="ECO:0000313" key="1">
    <source>
        <dbReference type="EMBL" id="PHT73669.1"/>
    </source>
</evidence>
<gene>
    <name evidence="1" type="ORF">T459_24454</name>
</gene>
<protein>
    <submittedName>
        <fullName evidence="1">Uncharacterized protein</fullName>
    </submittedName>
</protein>
<organism evidence="1 2">
    <name type="scientific">Capsicum annuum</name>
    <name type="common">Capsicum pepper</name>
    <dbReference type="NCBI Taxonomy" id="4072"/>
    <lineage>
        <taxon>Eukaryota</taxon>
        <taxon>Viridiplantae</taxon>
        <taxon>Streptophyta</taxon>
        <taxon>Embryophyta</taxon>
        <taxon>Tracheophyta</taxon>
        <taxon>Spermatophyta</taxon>
        <taxon>Magnoliopsida</taxon>
        <taxon>eudicotyledons</taxon>
        <taxon>Gunneridae</taxon>
        <taxon>Pentapetalae</taxon>
        <taxon>asterids</taxon>
        <taxon>lamiids</taxon>
        <taxon>Solanales</taxon>
        <taxon>Solanaceae</taxon>
        <taxon>Solanoideae</taxon>
        <taxon>Capsiceae</taxon>
        <taxon>Capsicum</taxon>
    </lineage>
</organism>
<dbReference type="Gramene" id="PHT73669">
    <property type="protein sequence ID" value="PHT73669"/>
    <property type="gene ID" value="T459_24454"/>
</dbReference>
<dbReference type="EMBL" id="AYRZ02000009">
    <property type="protein sequence ID" value="PHT73669.1"/>
    <property type="molecule type" value="Genomic_DNA"/>
</dbReference>
<dbReference type="AlphaFoldDB" id="A0A2G2YVB6"/>
<dbReference type="SUPFAM" id="SSF51197">
    <property type="entry name" value="Clavaminate synthase-like"/>
    <property type="match status" value="1"/>
</dbReference>
<dbReference type="Proteomes" id="UP000222542">
    <property type="component" value="Unassembled WGS sequence"/>
</dbReference>
<evidence type="ECO:0000313" key="2">
    <source>
        <dbReference type="Proteomes" id="UP000222542"/>
    </source>
</evidence>